<keyword evidence="1" id="KW-0812">Transmembrane</keyword>
<dbReference type="AlphaFoldDB" id="X1A9H9"/>
<evidence type="ECO:0000256" key="1">
    <source>
        <dbReference type="SAM" id="Phobius"/>
    </source>
</evidence>
<keyword evidence="1" id="KW-0472">Membrane</keyword>
<name>X1A9H9_9ZZZZ</name>
<feature type="non-terminal residue" evidence="2">
    <location>
        <position position="78"/>
    </location>
</feature>
<accession>X1A9H9</accession>
<keyword evidence="1" id="KW-1133">Transmembrane helix</keyword>
<feature type="transmembrane region" description="Helical" evidence="1">
    <location>
        <begin position="34"/>
        <end position="55"/>
    </location>
</feature>
<protein>
    <submittedName>
        <fullName evidence="2">Uncharacterized protein</fullName>
    </submittedName>
</protein>
<evidence type="ECO:0000313" key="2">
    <source>
        <dbReference type="EMBL" id="GAG79030.1"/>
    </source>
</evidence>
<dbReference type="EMBL" id="BART01013606">
    <property type="protein sequence ID" value="GAG79030.1"/>
    <property type="molecule type" value="Genomic_DNA"/>
</dbReference>
<comment type="caution">
    <text evidence="2">The sequence shown here is derived from an EMBL/GenBank/DDBJ whole genome shotgun (WGS) entry which is preliminary data.</text>
</comment>
<feature type="transmembrane region" description="Helical" evidence="1">
    <location>
        <begin position="61"/>
        <end position="77"/>
    </location>
</feature>
<gene>
    <name evidence="2" type="ORF">S01H4_27715</name>
</gene>
<proteinExistence type="predicted"/>
<reference evidence="2" key="1">
    <citation type="journal article" date="2014" name="Front. Microbiol.">
        <title>High frequency of phylogenetically diverse reductive dehalogenase-homologous genes in deep subseafloor sedimentary metagenomes.</title>
        <authorList>
            <person name="Kawai M."/>
            <person name="Futagami T."/>
            <person name="Toyoda A."/>
            <person name="Takaki Y."/>
            <person name="Nishi S."/>
            <person name="Hori S."/>
            <person name="Arai W."/>
            <person name="Tsubouchi T."/>
            <person name="Morono Y."/>
            <person name="Uchiyama I."/>
            <person name="Ito T."/>
            <person name="Fujiyama A."/>
            <person name="Inagaki F."/>
            <person name="Takami H."/>
        </authorList>
    </citation>
    <scope>NUCLEOTIDE SEQUENCE</scope>
    <source>
        <strain evidence="2">Expedition CK06-06</strain>
    </source>
</reference>
<organism evidence="2">
    <name type="scientific">marine sediment metagenome</name>
    <dbReference type="NCBI Taxonomy" id="412755"/>
    <lineage>
        <taxon>unclassified sequences</taxon>
        <taxon>metagenomes</taxon>
        <taxon>ecological metagenomes</taxon>
    </lineage>
</organism>
<sequence length="78" mass="8753">MQWQDCITRLSGLTRFSATEILKEARRRRVFRTAGLYIVGAWVVVQMALAVFPALSISEAAIRYVWIAALLGFPLAIV</sequence>